<dbReference type="AlphaFoldDB" id="A0A8J2KBY7"/>
<dbReference type="Proteomes" id="UP000708208">
    <property type="component" value="Unassembled WGS sequence"/>
</dbReference>
<reference evidence="1" key="1">
    <citation type="submission" date="2021-06" db="EMBL/GenBank/DDBJ databases">
        <authorList>
            <person name="Hodson N. C."/>
            <person name="Mongue J. A."/>
            <person name="Jaron S. K."/>
        </authorList>
    </citation>
    <scope>NUCLEOTIDE SEQUENCE</scope>
</reference>
<sequence>MDLVGQIWTGNVLKSHPLTKIPTEGKSSQLNKFRKLRGADKTKSVIEYLNSETPFENFEGLQKSSVISVDLRTKGNQLYKEKKFKEALRAYNLAICFS</sequence>
<name>A0A8J2KBY7_9HEXA</name>
<feature type="non-terminal residue" evidence="1">
    <location>
        <position position="98"/>
    </location>
</feature>
<keyword evidence="2" id="KW-1185">Reference proteome</keyword>
<accession>A0A8J2KBY7</accession>
<protein>
    <submittedName>
        <fullName evidence="1">Uncharacterized protein</fullName>
    </submittedName>
</protein>
<evidence type="ECO:0000313" key="1">
    <source>
        <dbReference type="EMBL" id="CAG7732879.1"/>
    </source>
</evidence>
<organism evidence="1 2">
    <name type="scientific">Allacma fusca</name>
    <dbReference type="NCBI Taxonomy" id="39272"/>
    <lineage>
        <taxon>Eukaryota</taxon>
        <taxon>Metazoa</taxon>
        <taxon>Ecdysozoa</taxon>
        <taxon>Arthropoda</taxon>
        <taxon>Hexapoda</taxon>
        <taxon>Collembola</taxon>
        <taxon>Symphypleona</taxon>
        <taxon>Sminthuridae</taxon>
        <taxon>Allacma</taxon>
    </lineage>
</organism>
<gene>
    <name evidence="1" type="ORF">AFUS01_LOCUS21360</name>
</gene>
<evidence type="ECO:0000313" key="2">
    <source>
        <dbReference type="Proteomes" id="UP000708208"/>
    </source>
</evidence>
<comment type="caution">
    <text evidence="1">The sequence shown here is derived from an EMBL/GenBank/DDBJ whole genome shotgun (WGS) entry which is preliminary data.</text>
</comment>
<dbReference type="EMBL" id="CAJVCH010239447">
    <property type="protein sequence ID" value="CAG7732879.1"/>
    <property type="molecule type" value="Genomic_DNA"/>
</dbReference>
<proteinExistence type="predicted"/>